<dbReference type="PROSITE" id="PS50850">
    <property type="entry name" value="MFS"/>
    <property type="match status" value="1"/>
</dbReference>
<feature type="transmembrane region" description="Helical" evidence="7">
    <location>
        <begin position="479"/>
        <end position="501"/>
    </location>
</feature>
<accession>A0A167CKS0</accession>
<evidence type="ECO:0000259" key="8">
    <source>
        <dbReference type="PROSITE" id="PS50850"/>
    </source>
</evidence>
<evidence type="ECO:0000256" key="2">
    <source>
        <dbReference type="ARBA" id="ARBA00022448"/>
    </source>
</evidence>
<dbReference type="FunFam" id="1.20.1250.20:FF:000011">
    <property type="entry name" value="MFS multidrug transporter, putative"/>
    <property type="match status" value="1"/>
</dbReference>
<feature type="compositionally biased region" description="Basic and acidic residues" evidence="6">
    <location>
        <begin position="52"/>
        <end position="61"/>
    </location>
</feature>
<feature type="transmembrane region" description="Helical" evidence="7">
    <location>
        <begin position="205"/>
        <end position="223"/>
    </location>
</feature>
<dbReference type="Proteomes" id="UP000189580">
    <property type="component" value="Chromosome a"/>
</dbReference>
<name>A0A167CKS0_9ASCO</name>
<feature type="transmembrane region" description="Helical" evidence="7">
    <location>
        <begin position="171"/>
        <end position="193"/>
    </location>
</feature>
<feature type="region of interest" description="Disordered" evidence="6">
    <location>
        <begin position="85"/>
        <end position="105"/>
    </location>
</feature>
<dbReference type="PANTHER" id="PTHR23502">
    <property type="entry name" value="MAJOR FACILITATOR SUPERFAMILY"/>
    <property type="match status" value="1"/>
</dbReference>
<dbReference type="EMBL" id="CP014501">
    <property type="protein sequence ID" value="ANB11822.1"/>
    <property type="molecule type" value="Genomic_DNA"/>
</dbReference>
<dbReference type="GO" id="GO:0022857">
    <property type="term" value="F:transmembrane transporter activity"/>
    <property type="evidence" value="ECO:0007669"/>
    <property type="project" value="InterPro"/>
</dbReference>
<dbReference type="CDD" id="cd17323">
    <property type="entry name" value="MFS_Tpo1_MDR_like"/>
    <property type="match status" value="1"/>
</dbReference>
<gene>
    <name evidence="9" type="primary">TPO1</name>
    <name evidence="9" type="ORF">AWJ20_46</name>
</gene>
<evidence type="ECO:0000256" key="7">
    <source>
        <dbReference type="SAM" id="Phobius"/>
    </source>
</evidence>
<feature type="transmembrane region" description="Helical" evidence="7">
    <location>
        <begin position="265"/>
        <end position="286"/>
    </location>
</feature>
<dbReference type="PANTHER" id="PTHR23502:SF31">
    <property type="entry name" value="POLYAMINE TRANSPORTER 1"/>
    <property type="match status" value="1"/>
</dbReference>
<evidence type="ECO:0000256" key="3">
    <source>
        <dbReference type="ARBA" id="ARBA00022692"/>
    </source>
</evidence>
<feature type="compositionally biased region" description="Polar residues" evidence="6">
    <location>
        <begin position="1"/>
        <end position="14"/>
    </location>
</feature>
<feature type="region of interest" description="Disordered" evidence="6">
    <location>
        <begin position="1"/>
        <end position="70"/>
    </location>
</feature>
<feature type="domain" description="Major facilitator superfamily (MFS) profile" evidence="8">
    <location>
        <begin position="140"/>
        <end position="581"/>
    </location>
</feature>
<comment type="subcellular location">
    <subcellularLocation>
        <location evidence="1">Membrane</location>
        <topology evidence="1">Multi-pass membrane protein</topology>
    </subcellularLocation>
</comment>
<dbReference type="GeneID" id="30036749"/>
<keyword evidence="10" id="KW-1185">Reference proteome</keyword>
<evidence type="ECO:0000313" key="9">
    <source>
        <dbReference type="EMBL" id="ANB11822.1"/>
    </source>
</evidence>
<dbReference type="Gene3D" id="1.20.1250.20">
    <property type="entry name" value="MFS general substrate transporter like domains"/>
    <property type="match status" value="1"/>
</dbReference>
<feature type="compositionally biased region" description="Basic and acidic residues" evidence="6">
    <location>
        <begin position="19"/>
        <end position="34"/>
    </location>
</feature>
<feature type="transmembrane region" description="Helical" evidence="7">
    <location>
        <begin position="508"/>
        <end position="533"/>
    </location>
</feature>
<feature type="transmembrane region" description="Helical" evidence="7">
    <location>
        <begin position="229"/>
        <end position="253"/>
    </location>
</feature>
<feature type="transmembrane region" description="Helical" evidence="7">
    <location>
        <begin position="371"/>
        <end position="397"/>
    </location>
</feature>
<feature type="transmembrane region" description="Helical" evidence="7">
    <location>
        <begin position="450"/>
        <end position="467"/>
    </location>
</feature>
<keyword evidence="4 7" id="KW-1133">Transmembrane helix</keyword>
<dbReference type="InterPro" id="IPR036259">
    <property type="entry name" value="MFS_trans_sf"/>
</dbReference>
<dbReference type="KEGG" id="slb:AWJ20_46"/>
<dbReference type="AlphaFoldDB" id="A0A167CKS0"/>
<reference evidence="9 10" key="1">
    <citation type="submission" date="2016-02" db="EMBL/GenBank/DDBJ databases">
        <title>Complete genome sequence and transcriptome regulation of the pentose utilising yeast Sugiyamaella lignohabitans.</title>
        <authorList>
            <person name="Bellasio M."/>
            <person name="Peymann A."/>
            <person name="Valli M."/>
            <person name="Sipitzky M."/>
            <person name="Graf A."/>
            <person name="Sauer M."/>
            <person name="Marx H."/>
            <person name="Mattanovich D."/>
        </authorList>
    </citation>
    <scope>NUCLEOTIDE SEQUENCE [LARGE SCALE GENOMIC DNA]</scope>
    <source>
        <strain evidence="9 10">CBS 10342</strain>
    </source>
</reference>
<evidence type="ECO:0000256" key="4">
    <source>
        <dbReference type="ARBA" id="ARBA00022989"/>
    </source>
</evidence>
<dbReference type="RefSeq" id="XP_018734299.1">
    <property type="nucleotide sequence ID" value="XM_018881681.1"/>
</dbReference>
<dbReference type="InterPro" id="IPR020846">
    <property type="entry name" value="MFS_dom"/>
</dbReference>
<keyword evidence="2" id="KW-0813">Transport</keyword>
<organism evidence="9 10">
    <name type="scientific">Sugiyamaella lignohabitans</name>
    <dbReference type="NCBI Taxonomy" id="796027"/>
    <lineage>
        <taxon>Eukaryota</taxon>
        <taxon>Fungi</taxon>
        <taxon>Dikarya</taxon>
        <taxon>Ascomycota</taxon>
        <taxon>Saccharomycotina</taxon>
        <taxon>Dipodascomycetes</taxon>
        <taxon>Dipodascales</taxon>
        <taxon>Trichomonascaceae</taxon>
        <taxon>Sugiyamaella</taxon>
    </lineage>
</organism>
<evidence type="ECO:0000256" key="1">
    <source>
        <dbReference type="ARBA" id="ARBA00004141"/>
    </source>
</evidence>
<dbReference type="InterPro" id="IPR011701">
    <property type="entry name" value="MFS"/>
</dbReference>
<dbReference type="GO" id="GO:0005886">
    <property type="term" value="C:plasma membrane"/>
    <property type="evidence" value="ECO:0007669"/>
    <property type="project" value="TreeGrafter"/>
</dbReference>
<proteinExistence type="predicted"/>
<sequence length="581" mass="63490">MSETSHSAPPSTESAGFEKGFDKEQGEFEPKPMAEDSDIENSGAAAPQKFYGGDRDVESQRRLSRTSTNISEEANVETDYIARVLTGGSRRSNRPTPNMGGGKDYPPLLNYDKDLYKVEFDGPDDPMHPHNWPLKKKLPICAALGFTTFTVAWGSAIFASAVEVVAAKYHVSVTVGILCVSLYVMGFASGPILWAPLSEVYGRKIPSVISIFGFMLFSFAAATSKDFQTLILCRFFGGFFGAAPLAVVAAAFADMFGNEMRGTAISIFSLMVFCGPLLAPVVGGFIVNSYLGWRWTEYITGIMAAVALLSCVFLYEETYHPMILVQKAKLIRKATGNQLVYAPHEQVEIDMAELVTKNLTRPIVMTVTEPIIFLISLYTAFIYGILYLCLEAYPIIFSGYKMKGGIVELPYLGLLVGCVVGGFVIALFFEPQYNKKLAANNGKPVPEARLPPMIAGGIAFPIGIFWLTWTGNYPESVHWAAPAVSGLFTGFGLICVFLPAINYIVDSYLFFAASALAGNTFMRSSFGAAFPLFAIQMFHNLGINWAGTLIGCLAVVLIPVPVLFYIYGKKLRQKSKFAFDL</sequence>
<feature type="transmembrane region" description="Helical" evidence="7">
    <location>
        <begin position="138"/>
        <end position="159"/>
    </location>
</feature>
<evidence type="ECO:0000256" key="5">
    <source>
        <dbReference type="ARBA" id="ARBA00023136"/>
    </source>
</evidence>
<keyword evidence="5 7" id="KW-0472">Membrane</keyword>
<evidence type="ECO:0000256" key="6">
    <source>
        <dbReference type="SAM" id="MobiDB-lite"/>
    </source>
</evidence>
<feature type="transmembrane region" description="Helical" evidence="7">
    <location>
        <begin position="545"/>
        <end position="567"/>
    </location>
</feature>
<evidence type="ECO:0000313" key="10">
    <source>
        <dbReference type="Proteomes" id="UP000189580"/>
    </source>
</evidence>
<dbReference type="SUPFAM" id="SSF103473">
    <property type="entry name" value="MFS general substrate transporter"/>
    <property type="match status" value="1"/>
</dbReference>
<keyword evidence="3 7" id="KW-0812">Transmembrane</keyword>
<feature type="transmembrane region" description="Helical" evidence="7">
    <location>
        <begin position="409"/>
        <end position="429"/>
    </location>
</feature>
<dbReference type="Pfam" id="PF07690">
    <property type="entry name" value="MFS_1"/>
    <property type="match status" value="1"/>
</dbReference>
<protein>
    <submittedName>
        <fullName evidence="9">Tpo1p</fullName>
    </submittedName>
</protein>
<dbReference type="OrthoDB" id="9986881at2759"/>